<reference evidence="2 3" key="1">
    <citation type="journal article" date="2023" name="Sci. Data">
        <title>Genome assembly of the Korean intertidal mud-creeper Batillaria attramentaria.</title>
        <authorList>
            <person name="Patra A.K."/>
            <person name="Ho P.T."/>
            <person name="Jun S."/>
            <person name="Lee S.J."/>
            <person name="Kim Y."/>
            <person name="Won Y.J."/>
        </authorList>
    </citation>
    <scope>NUCLEOTIDE SEQUENCE [LARGE SCALE GENOMIC DNA]</scope>
    <source>
        <strain evidence="2">Wonlab-2016</strain>
    </source>
</reference>
<proteinExistence type="predicted"/>
<name>A0ABD0JQN8_9CAEN</name>
<dbReference type="Proteomes" id="UP001519460">
    <property type="component" value="Unassembled WGS sequence"/>
</dbReference>
<feature type="region of interest" description="Disordered" evidence="1">
    <location>
        <begin position="50"/>
        <end position="73"/>
    </location>
</feature>
<comment type="caution">
    <text evidence="2">The sequence shown here is derived from an EMBL/GenBank/DDBJ whole genome shotgun (WGS) entry which is preliminary data.</text>
</comment>
<sequence>MLASPAASHLARVVTLTDFSGIGYLEVWHHFIYTTRRQIRREVCRNDAGRGQSVMSSGFTWHQRRSGIPSTET</sequence>
<protein>
    <submittedName>
        <fullName evidence="2">Uncharacterized protein</fullName>
    </submittedName>
</protein>
<dbReference type="AlphaFoldDB" id="A0ABD0JQN8"/>
<evidence type="ECO:0000313" key="3">
    <source>
        <dbReference type="Proteomes" id="UP001519460"/>
    </source>
</evidence>
<keyword evidence="3" id="KW-1185">Reference proteome</keyword>
<gene>
    <name evidence="2" type="ORF">BaRGS_00031532</name>
</gene>
<evidence type="ECO:0000256" key="1">
    <source>
        <dbReference type="SAM" id="MobiDB-lite"/>
    </source>
</evidence>
<dbReference type="EMBL" id="JACVVK020000355">
    <property type="protein sequence ID" value="KAK7477221.1"/>
    <property type="molecule type" value="Genomic_DNA"/>
</dbReference>
<accession>A0ABD0JQN8</accession>
<organism evidence="2 3">
    <name type="scientific">Batillaria attramentaria</name>
    <dbReference type="NCBI Taxonomy" id="370345"/>
    <lineage>
        <taxon>Eukaryota</taxon>
        <taxon>Metazoa</taxon>
        <taxon>Spiralia</taxon>
        <taxon>Lophotrochozoa</taxon>
        <taxon>Mollusca</taxon>
        <taxon>Gastropoda</taxon>
        <taxon>Caenogastropoda</taxon>
        <taxon>Sorbeoconcha</taxon>
        <taxon>Cerithioidea</taxon>
        <taxon>Batillariidae</taxon>
        <taxon>Batillaria</taxon>
    </lineage>
</organism>
<evidence type="ECO:0000313" key="2">
    <source>
        <dbReference type="EMBL" id="KAK7477221.1"/>
    </source>
</evidence>
<feature type="non-terminal residue" evidence="2">
    <location>
        <position position="73"/>
    </location>
</feature>